<reference evidence="3" key="1">
    <citation type="journal article" date="2015" name="Proc. Natl. Acad. Sci. U.S.A.">
        <title>Genome sequencing of adzuki bean (Vigna angularis) provides insight into high starch and low fat accumulation and domestication.</title>
        <authorList>
            <person name="Yang K."/>
            <person name="Tian Z."/>
            <person name="Chen C."/>
            <person name="Luo L."/>
            <person name="Zhao B."/>
            <person name="Wang Z."/>
            <person name="Yu L."/>
            <person name="Li Y."/>
            <person name="Sun Y."/>
            <person name="Li W."/>
            <person name="Chen Y."/>
            <person name="Li Y."/>
            <person name="Zhang Y."/>
            <person name="Ai D."/>
            <person name="Zhao J."/>
            <person name="Shang C."/>
            <person name="Ma Y."/>
            <person name="Wu B."/>
            <person name="Wang M."/>
            <person name="Gao L."/>
            <person name="Sun D."/>
            <person name="Zhang P."/>
            <person name="Guo F."/>
            <person name="Wang W."/>
            <person name="Li Y."/>
            <person name="Wang J."/>
            <person name="Varshney R.K."/>
            <person name="Wang J."/>
            <person name="Ling H.Q."/>
            <person name="Wan P."/>
        </authorList>
    </citation>
    <scope>NUCLEOTIDE SEQUENCE</scope>
    <source>
        <strain evidence="3">cv. Jingnong 6</strain>
    </source>
</reference>
<feature type="region of interest" description="Disordered" evidence="1">
    <location>
        <begin position="89"/>
        <end position="147"/>
    </location>
</feature>
<evidence type="ECO:0000313" key="3">
    <source>
        <dbReference type="Proteomes" id="UP000053144"/>
    </source>
</evidence>
<dbReference type="EMBL" id="CM003377">
    <property type="protein sequence ID" value="KOM47648.1"/>
    <property type="molecule type" value="Genomic_DNA"/>
</dbReference>
<dbReference type="Gramene" id="KOM47648">
    <property type="protein sequence ID" value="KOM47648"/>
    <property type="gene ID" value="LR48_Vigan07g135200"/>
</dbReference>
<dbReference type="AlphaFoldDB" id="A0A0L9UXZ2"/>
<protein>
    <submittedName>
        <fullName evidence="2">Uncharacterized protein</fullName>
    </submittedName>
</protein>
<dbReference type="Proteomes" id="UP000053144">
    <property type="component" value="Chromosome 7"/>
</dbReference>
<accession>A0A0L9UXZ2</accession>
<organism evidence="2 3">
    <name type="scientific">Phaseolus angularis</name>
    <name type="common">Azuki bean</name>
    <name type="synonym">Vigna angularis</name>
    <dbReference type="NCBI Taxonomy" id="3914"/>
    <lineage>
        <taxon>Eukaryota</taxon>
        <taxon>Viridiplantae</taxon>
        <taxon>Streptophyta</taxon>
        <taxon>Embryophyta</taxon>
        <taxon>Tracheophyta</taxon>
        <taxon>Spermatophyta</taxon>
        <taxon>Magnoliopsida</taxon>
        <taxon>eudicotyledons</taxon>
        <taxon>Gunneridae</taxon>
        <taxon>Pentapetalae</taxon>
        <taxon>rosids</taxon>
        <taxon>fabids</taxon>
        <taxon>Fabales</taxon>
        <taxon>Fabaceae</taxon>
        <taxon>Papilionoideae</taxon>
        <taxon>50 kb inversion clade</taxon>
        <taxon>NPAAA clade</taxon>
        <taxon>indigoferoid/millettioid clade</taxon>
        <taxon>Phaseoleae</taxon>
        <taxon>Vigna</taxon>
    </lineage>
</organism>
<name>A0A0L9UXZ2_PHAAN</name>
<feature type="compositionally biased region" description="Polar residues" evidence="1">
    <location>
        <begin position="106"/>
        <end position="119"/>
    </location>
</feature>
<proteinExistence type="predicted"/>
<evidence type="ECO:0000313" key="2">
    <source>
        <dbReference type="EMBL" id="KOM47648.1"/>
    </source>
</evidence>
<gene>
    <name evidence="2" type="ORF">LR48_Vigan07g135200</name>
</gene>
<evidence type="ECO:0000256" key="1">
    <source>
        <dbReference type="SAM" id="MobiDB-lite"/>
    </source>
</evidence>
<feature type="region of interest" description="Disordered" evidence="1">
    <location>
        <begin position="1"/>
        <end position="24"/>
    </location>
</feature>
<sequence length="147" mass="17096">MVQQIGGGVSARSWMQQPPRRRSPHPTLLLQMGEAAAGPTITRRWNQPLVDWRREANKHWRCSSHSRFSIPFQQAVQLRPDVHASSHLHQFNRSSNHGPAWESSRLEQPSNNVQVQQLSLKKKFSHHREEVRSTSVLHQQPHMEARR</sequence>